<feature type="binding site" evidence="7">
    <location>
        <position position="443"/>
    </location>
    <ligand>
        <name>substrate</name>
        <note>ligand shared between dimeric partners</note>
    </ligand>
</feature>
<dbReference type="SUPFAM" id="SSF51735">
    <property type="entry name" value="NAD(P)-binding Rossmann-fold domains"/>
    <property type="match status" value="1"/>
</dbReference>
<dbReference type="OrthoDB" id="9804542at2"/>
<dbReference type="FunFam" id="3.40.50.720:FF:000007">
    <property type="entry name" value="6-phosphogluconate dehydrogenase, decarboxylating"/>
    <property type="match status" value="1"/>
</dbReference>
<feature type="binding site" description="in other chain" evidence="7">
    <location>
        <position position="261"/>
    </location>
    <ligand>
        <name>substrate</name>
        <note>ligand shared between dimeric partners</note>
    </ligand>
</feature>
<feature type="domain" description="6-phosphogluconate dehydrogenase C-terminal" evidence="10">
    <location>
        <begin position="179"/>
        <end position="465"/>
    </location>
</feature>
<dbReference type="NCBIfam" id="NF006765">
    <property type="entry name" value="PRK09287.1"/>
    <property type="match status" value="1"/>
</dbReference>
<dbReference type="PIRSF" id="PIRSF000109">
    <property type="entry name" value="6PGD"/>
    <property type="match status" value="1"/>
</dbReference>
<dbReference type="InterPro" id="IPR006115">
    <property type="entry name" value="6PGDH_NADP-bd"/>
</dbReference>
<dbReference type="InterPro" id="IPR008927">
    <property type="entry name" value="6-PGluconate_DH-like_C_sf"/>
</dbReference>
<sequence length="473" mass="50943">MDKADIGVTGLATMGRNLARNFAHHGHVVAVHNRTESRTTRFMEEHRDEGAFLPASTVEEFVASLERPRKAIIMVKAGAPTDAVIEELAAVMEPGDMIIDGGNAHYMDTRRREAALRERGIHFVGTGISGGEEGALNGPSIMPGGDAEAYKTLGPLLEDVAAKVDGVSCCVHVGPDGAGHFVKMVHNGIEYADMQLIAESYDLLRQALGLSPQELSGVFREWNQGDLESYLIEITAEVLGHTDPATGKPFVDVVQDQAEQKGTGRWTVQSALDLGVPVTGIAEAVFARALSGHPEQRAAARSLTGPSGTAGDSGLVEDVRRALYASKIVAYAQGFDQMAAASAEYGWDLNLGAMATIWRGGCIIRARFLDRIRAAYDADPNLPTLLVDPTFAQALEEAQESWRRVVATAATIGVPTPGFSSALAYYDGLRRDRLPAALLQGLRDFFGAHTYRRVDREGSFHTDWSADRAERSA</sequence>
<dbReference type="InterPro" id="IPR013328">
    <property type="entry name" value="6PGD_dom2"/>
</dbReference>
<protein>
    <recommendedName>
        <fullName evidence="5 9">6-phosphogluconate dehydrogenase, decarboxylating</fullName>
        <ecNumber evidence="5 9">1.1.1.44</ecNumber>
    </recommendedName>
</protein>
<dbReference type="FunFam" id="1.10.1040.10:FF:000002">
    <property type="entry name" value="6-phosphogluconate dehydrogenase, decarboxylating"/>
    <property type="match status" value="1"/>
</dbReference>
<comment type="similarity">
    <text evidence="1 5 9">Belongs to the 6-phosphogluconate dehydrogenase family.</text>
</comment>
<evidence type="ECO:0000256" key="8">
    <source>
        <dbReference type="PIRSR" id="PIRSR000109-3"/>
    </source>
</evidence>
<evidence type="ECO:0000256" key="2">
    <source>
        <dbReference type="ARBA" id="ARBA00011738"/>
    </source>
</evidence>
<dbReference type="InterPro" id="IPR006183">
    <property type="entry name" value="Pgluconate_DH"/>
</dbReference>
<evidence type="ECO:0000256" key="4">
    <source>
        <dbReference type="ARBA" id="ARBA00023064"/>
    </source>
</evidence>
<accession>A0A8H9GZB1</accession>
<comment type="caution">
    <text evidence="11">The sequence shown here is derived from an EMBL/GenBank/DDBJ whole genome shotgun (WGS) entry which is preliminary data.</text>
</comment>
<dbReference type="RefSeq" id="WP_142570494.1">
    <property type="nucleotide sequence ID" value="NZ_BMMN01000005.1"/>
</dbReference>
<comment type="catalytic activity">
    <reaction evidence="5 9">
        <text>6-phospho-D-gluconate + NADP(+) = D-ribulose 5-phosphate + CO2 + NADPH</text>
        <dbReference type="Rhea" id="RHEA:10116"/>
        <dbReference type="ChEBI" id="CHEBI:16526"/>
        <dbReference type="ChEBI" id="CHEBI:57783"/>
        <dbReference type="ChEBI" id="CHEBI:58121"/>
        <dbReference type="ChEBI" id="CHEBI:58349"/>
        <dbReference type="ChEBI" id="CHEBI:58759"/>
        <dbReference type="EC" id="1.1.1.44"/>
    </reaction>
</comment>
<feature type="binding site" description="in other chain" evidence="7">
    <location>
        <position position="191"/>
    </location>
    <ligand>
        <name>substrate</name>
        <note>ligand shared between dimeric partners</note>
    </ligand>
</feature>
<dbReference type="EC" id="1.1.1.44" evidence="5 9"/>
<feature type="active site" description="Proton acceptor" evidence="6">
    <location>
        <position position="183"/>
    </location>
</feature>
<evidence type="ECO:0000256" key="9">
    <source>
        <dbReference type="RuleBase" id="RU000485"/>
    </source>
</evidence>
<dbReference type="Gene3D" id="1.20.5.320">
    <property type="entry name" value="6-Phosphogluconate Dehydrogenase, domain 3"/>
    <property type="match status" value="1"/>
</dbReference>
<feature type="binding site" evidence="7">
    <location>
        <position position="449"/>
    </location>
    <ligand>
        <name>substrate</name>
        <note>ligand shared between dimeric partners</note>
    </ligand>
</feature>
<keyword evidence="5 9" id="KW-0570">Pentose shunt</keyword>
<dbReference type="GO" id="GO:0050661">
    <property type="term" value="F:NADP binding"/>
    <property type="evidence" value="ECO:0007669"/>
    <property type="project" value="InterPro"/>
</dbReference>
<evidence type="ECO:0000256" key="6">
    <source>
        <dbReference type="PIRSR" id="PIRSR000109-1"/>
    </source>
</evidence>
<feature type="binding site" evidence="8">
    <location>
        <position position="103"/>
    </location>
    <ligand>
        <name>NADP(+)</name>
        <dbReference type="ChEBI" id="CHEBI:58349"/>
    </ligand>
</feature>
<evidence type="ECO:0000313" key="11">
    <source>
        <dbReference type="EMBL" id="GGO14361.1"/>
    </source>
</evidence>
<dbReference type="InterPro" id="IPR006184">
    <property type="entry name" value="6PGdom_BS"/>
</dbReference>
<dbReference type="NCBIfam" id="TIGR00873">
    <property type="entry name" value="gnd"/>
    <property type="match status" value="1"/>
</dbReference>
<dbReference type="PRINTS" id="PR00076">
    <property type="entry name" value="6PGDHDRGNASE"/>
</dbReference>
<dbReference type="Proteomes" id="UP000653480">
    <property type="component" value="Unassembled WGS sequence"/>
</dbReference>
<dbReference type="GO" id="GO:0004616">
    <property type="term" value="F:phosphogluconate dehydrogenase (decarboxylating) activity"/>
    <property type="evidence" value="ECO:0007669"/>
    <property type="project" value="UniProtKB-EC"/>
</dbReference>
<feature type="binding site" evidence="8">
    <location>
        <begin position="75"/>
        <end position="77"/>
    </location>
    <ligand>
        <name>NADP(+)</name>
        <dbReference type="ChEBI" id="CHEBI:58349"/>
    </ligand>
</feature>
<dbReference type="InterPro" id="IPR006114">
    <property type="entry name" value="6PGDH_C"/>
</dbReference>
<feature type="binding site" description="in other chain" evidence="7">
    <location>
        <position position="103"/>
    </location>
    <ligand>
        <name>substrate</name>
        <note>ligand shared between dimeric partners</note>
    </ligand>
</feature>
<keyword evidence="12" id="KW-1185">Reference proteome</keyword>
<evidence type="ECO:0000313" key="12">
    <source>
        <dbReference type="Proteomes" id="UP000653480"/>
    </source>
</evidence>
<evidence type="ECO:0000256" key="1">
    <source>
        <dbReference type="ARBA" id="ARBA00008419"/>
    </source>
</evidence>
<dbReference type="AlphaFoldDB" id="A0A8H9GZB1"/>
<dbReference type="GeneID" id="97246975"/>
<keyword evidence="5 9" id="KW-0521">NADP</keyword>
<feature type="binding site" description="in other chain" evidence="7">
    <location>
        <begin position="129"/>
        <end position="131"/>
    </location>
    <ligand>
        <name>substrate</name>
        <note>ligand shared between dimeric partners</note>
    </ligand>
</feature>
<dbReference type="UniPathway" id="UPA00115">
    <property type="reaction ID" value="UER00410"/>
</dbReference>
<dbReference type="SUPFAM" id="SSF48179">
    <property type="entry name" value="6-phosphogluconate dehydrogenase C-terminal domain-like"/>
    <property type="match status" value="1"/>
</dbReference>
<dbReference type="Pfam" id="PF00393">
    <property type="entry name" value="6PGD"/>
    <property type="match status" value="1"/>
</dbReference>
<feature type="binding site" description="in other chain" evidence="7">
    <location>
        <begin position="186"/>
        <end position="187"/>
    </location>
    <ligand>
        <name>substrate</name>
        <note>ligand shared between dimeric partners</note>
    </ligand>
</feature>
<reference evidence="11" key="1">
    <citation type="journal article" date="2014" name="Int. J. Syst. Evol. Microbiol.">
        <title>Complete genome sequence of Corynebacterium casei LMG S-19264T (=DSM 44701T), isolated from a smear-ripened cheese.</title>
        <authorList>
            <consortium name="US DOE Joint Genome Institute (JGI-PGF)"/>
            <person name="Walter F."/>
            <person name="Albersmeier A."/>
            <person name="Kalinowski J."/>
            <person name="Ruckert C."/>
        </authorList>
    </citation>
    <scope>NUCLEOTIDE SEQUENCE</scope>
    <source>
        <strain evidence="11">CGMCC 4.7138</strain>
    </source>
</reference>
<proteinExistence type="inferred from homology"/>
<dbReference type="InterPro" id="IPR036291">
    <property type="entry name" value="NAD(P)-bd_dom_sf"/>
</dbReference>
<gene>
    <name evidence="11" type="primary">gnd</name>
    <name evidence="11" type="ORF">GCM10011574_34680</name>
</gene>
<evidence type="ECO:0000256" key="5">
    <source>
        <dbReference type="PIRNR" id="PIRNR000109"/>
    </source>
</evidence>
<evidence type="ECO:0000256" key="7">
    <source>
        <dbReference type="PIRSR" id="PIRSR000109-2"/>
    </source>
</evidence>
<keyword evidence="3 5" id="KW-0560">Oxidoreductase</keyword>
<dbReference type="PANTHER" id="PTHR11811">
    <property type="entry name" value="6-PHOSPHOGLUCONATE DEHYDROGENASE"/>
    <property type="match status" value="1"/>
</dbReference>
<dbReference type="Pfam" id="PF03446">
    <property type="entry name" value="NAD_binding_2"/>
    <property type="match status" value="1"/>
</dbReference>
<dbReference type="InterPro" id="IPR006113">
    <property type="entry name" value="6PGDH_Gnd/GntZ"/>
</dbReference>
<dbReference type="EMBL" id="BMMN01000005">
    <property type="protein sequence ID" value="GGO14361.1"/>
    <property type="molecule type" value="Genomic_DNA"/>
</dbReference>
<comment type="function">
    <text evidence="5">Catalyzes the oxidative decarboxylation of 6-phosphogluconate to ribulose 5-phosphate and CO(2), with concomitant reduction of NADP to NADPH.</text>
</comment>
<feature type="active site" description="Proton donor" evidence="6">
    <location>
        <position position="190"/>
    </location>
</feature>
<feature type="binding site" evidence="8">
    <location>
        <begin position="10"/>
        <end position="15"/>
    </location>
    <ligand>
        <name>NADP(+)</name>
        <dbReference type="ChEBI" id="CHEBI:58349"/>
    </ligand>
</feature>
<name>A0A8H9GZB1_9ACTN</name>
<reference evidence="11" key="2">
    <citation type="submission" date="2020-09" db="EMBL/GenBank/DDBJ databases">
        <authorList>
            <person name="Sun Q."/>
            <person name="Zhou Y."/>
        </authorList>
    </citation>
    <scope>NUCLEOTIDE SEQUENCE</scope>
    <source>
        <strain evidence="11">CGMCC 4.7138</strain>
    </source>
</reference>
<feature type="binding site" evidence="8">
    <location>
        <begin position="33"/>
        <end position="35"/>
    </location>
    <ligand>
        <name>NADP(+)</name>
        <dbReference type="ChEBI" id="CHEBI:58349"/>
    </ligand>
</feature>
<dbReference type="SMART" id="SM01350">
    <property type="entry name" value="6PGD"/>
    <property type="match status" value="1"/>
</dbReference>
<comment type="subunit">
    <text evidence="2 5">Homodimer.</text>
</comment>
<organism evidence="11 12">
    <name type="scientific">Microbispora bryophytorum</name>
    <dbReference type="NCBI Taxonomy" id="1460882"/>
    <lineage>
        <taxon>Bacteria</taxon>
        <taxon>Bacillati</taxon>
        <taxon>Actinomycetota</taxon>
        <taxon>Actinomycetes</taxon>
        <taxon>Streptosporangiales</taxon>
        <taxon>Streptosporangiaceae</taxon>
        <taxon>Microbispora</taxon>
    </lineage>
</organism>
<dbReference type="GO" id="GO:0006098">
    <property type="term" value="P:pentose-phosphate shunt"/>
    <property type="evidence" value="ECO:0007669"/>
    <property type="project" value="UniProtKB-UniPathway"/>
</dbReference>
<keyword evidence="4 9" id="KW-0311">Gluconate utilization</keyword>
<dbReference type="GO" id="GO:0019521">
    <property type="term" value="P:D-gluconate metabolic process"/>
    <property type="evidence" value="ECO:0007669"/>
    <property type="project" value="UniProtKB-KW"/>
</dbReference>
<dbReference type="Gene3D" id="1.10.1040.10">
    <property type="entry name" value="N-(1-d-carboxylethyl)-l-norvaline Dehydrogenase, domain 2"/>
    <property type="match status" value="1"/>
</dbReference>
<dbReference type="PROSITE" id="PS00461">
    <property type="entry name" value="6PGD"/>
    <property type="match status" value="1"/>
</dbReference>
<feature type="binding site" description="in other chain" evidence="7">
    <location>
        <position position="288"/>
    </location>
    <ligand>
        <name>substrate</name>
        <note>ligand shared between dimeric partners</note>
    </ligand>
</feature>
<evidence type="ECO:0000259" key="10">
    <source>
        <dbReference type="SMART" id="SM01350"/>
    </source>
</evidence>
<evidence type="ECO:0000256" key="3">
    <source>
        <dbReference type="ARBA" id="ARBA00023002"/>
    </source>
</evidence>
<comment type="pathway">
    <text evidence="5 9">Carbohydrate degradation; pentose phosphate pathway; D-ribulose 5-phosphate from D-glucose 6-phosphate (oxidative stage): step 3/3.</text>
</comment>
<dbReference type="Gene3D" id="3.40.50.720">
    <property type="entry name" value="NAD(P)-binding Rossmann-like Domain"/>
    <property type="match status" value="1"/>
</dbReference>